<feature type="compositionally biased region" description="Polar residues" evidence="6">
    <location>
        <begin position="14"/>
        <end position="28"/>
    </location>
</feature>
<feature type="coiled-coil region" evidence="5">
    <location>
        <begin position="170"/>
        <end position="480"/>
    </location>
</feature>
<evidence type="ECO:0000256" key="5">
    <source>
        <dbReference type="SAM" id="Coils"/>
    </source>
</evidence>
<gene>
    <name evidence="7" type="ORF">CFOL_v3_20940</name>
</gene>
<evidence type="ECO:0000256" key="3">
    <source>
        <dbReference type="ARBA" id="ARBA00024186"/>
    </source>
</evidence>
<evidence type="ECO:0000256" key="1">
    <source>
        <dbReference type="ARBA" id="ARBA00023054"/>
    </source>
</evidence>
<reference evidence="8" key="1">
    <citation type="submission" date="2016-04" db="EMBL/GenBank/DDBJ databases">
        <title>Cephalotus genome sequencing.</title>
        <authorList>
            <person name="Fukushima K."/>
            <person name="Hasebe M."/>
            <person name="Fang X."/>
        </authorList>
    </citation>
    <scope>NUCLEOTIDE SEQUENCE [LARGE SCALE GENOMIC DNA]</scope>
    <source>
        <strain evidence="8">cv. St1</strain>
    </source>
</reference>
<feature type="compositionally biased region" description="Polar residues" evidence="6">
    <location>
        <begin position="1020"/>
        <end position="1042"/>
    </location>
</feature>
<name>A0A1Q3CB57_CEPFO</name>
<feature type="compositionally biased region" description="Basic and acidic residues" evidence="6">
    <location>
        <begin position="1175"/>
        <end position="1184"/>
    </location>
</feature>
<feature type="compositionally biased region" description="Polar residues" evidence="6">
    <location>
        <begin position="902"/>
        <end position="912"/>
    </location>
</feature>
<dbReference type="EMBL" id="BDDD01001633">
    <property type="protein sequence ID" value="GAV77469.1"/>
    <property type="molecule type" value="Genomic_DNA"/>
</dbReference>
<evidence type="ECO:0000313" key="8">
    <source>
        <dbReference type="Proteomes" id="UP000187406"/>
    </source>
</evidence>
<keyword evidence="8" id="KW-1185">Reference proteome</keyword>
<feature type="compositionally biased region" description="Basic and acidic residues" evidence="6">
    <location>
        <begin position="946"/>
        <end position="975"/>
    </location>
</feature>
<accession>A0A1Q3CB57</accession>
<dbReference type="AlphaFoldDB" id="A0A1Q3CB57"/>
<dbReference type="InterPro" id="IPR040418">
    <property type="entry name" value="CRWN"/>
</dbReference>
<evidence type="ECO:0000256" key="2">
    <source>
        <dbReference type="ARBA" id="ARBA00023242"/>
    </source>
</evidence>
<feature type="region of interest" description="Disordered" evidence="6">
    <location>
        <begin position="1"/>
        <end position="56"/>
    </location>
</feature>
<dbReference type="Proteomes" id="UP000187406">
    <property type="component" value="Unassembled WGS sequence"/>
</dbReference>
<feature type="region of interest" description="Disordered" evidence="6">
    <location>
        <begin position="579"/>
        <end position="604"/>
    </location>
</feature>
<evidence type="ECO:0000256" key="6">
    <source>
        <dbReference type="SAM" id="MobiDB-lite"/>
    </source>
</evidence>
<evidence type="ECO:0000313" key="7">
    <source>
        <dbReference type="EMBL" id="GAV77469.1"/>
    </source>
</evidence>
<feature type="region of interest" description="Disordered" evidence="6">
    <location>
        <begin position="864"/>
        <end position="1075"/>
    </location>
</feature>
<dbReference type="GO" id="GO:0005652">
    <property type="term" value="C:nuclear lamina"/>
    <property type="evidence" value="ECO:0007669"/>
    <property type="project" value="UniProtKB-SubCell"/>
</dbReference>
<keyword evidence="2" id="KW-0539">Nucleus</keyword>
<feature type="region of interest" description="Disordered" evidence="6">
    <location>
        <begin position="1152"/>
        <end position="1200"/>
    </location>
</feature>
<feature type="coiled-coil region" evidence="5">
    <location>
        <begin position="648"/>
        <end position="757"/>
    </location>
</feature>
<proteinExistence type="inferred from homology"/>
<dbReference type="OrthoDB" id="673795at2759"/>
<keyword evidence="1 5" id="KW-0175">Coiled coil</keyword>
<feature type="compositionally biased region" description="Basic and acidic residues" evidence="6">
    <location>
        <begin position="994"/>
        <end position="1008"/>
    </location>
</feature>
<protein>
    <submittedName>
        <fullName evidence="7">Uncharacterized protein</fullName>
    </submittedName>
</protein>
<feature type="compositionally biased region" description="Basic and acidic residues" evidence="6">
    <location>
        <begin position="924"/>
        <end position="936"/>
    </location>
</feature>
<dbReference type="InParanoid" id="A0A1Q3CB57"/>
<dbReference type="STRING" id="3775.A0A1Q3CB57"/>
<sequence length="1213" mass="140757">MFTPQRKVLPALTVTPQRTGAGSASNPRNGGKGKGKAVAVEENFPVPPPPMDSLSESFSTAVETGDMDDWRWFREAGLLDEATLERKDQQALAEKVSRLEKELFDYQYNMGLLLIEKKEWTSKYEEIKQAQEEAYEILKREQSSHMISISEVEKREENLRKALYVEKQCVADLEKALRELQEEHANIKFTSEKKLTDADALVVGIEEKSLGVEEKMRTADAKLREVNRKSSDLEMKLQKLETRESLLQQERLSLMTEREAHEATFHKHREDLREWERKLQKGEERLCELRRTLNQREEKANENDRILREKERDLEDAQKKTDFSLPKLKEREDDINRRLADLTAKEIEANSVRSRLDMKEKELHELEEKLNARERVEIQKVLDERRALLDTKMKEFELELEDKRKALDEELRSKVNTVEQQEAEISHKEEKLRKREQALDKKAERVKEKEKDLETRLKTVKEKEKLMKAGEKKLELEKQQLLTDKERLHILKDEIDNVQADIIQQELHIHGEREKLKLTKEERSEHLRLQSELKRQLENCRCKEQLLVKELEDLKEEREKFEKEWEVLDEKRGEISREKKEMVEEKKRFEKSRHSEEERLKKEESAMQDYIRREMEAIRQQKESFAASMRHEKSILSEKAQNERNQMIQDFELQKMSLETDLRNEKDKIEKDLQDRERALEENKERELNNINFLKEVSEREMEEIRLDRSALQKEKLVVAMEKEELDRQQIGMRQDIVELDSLIRKLKNQREQFIHEKEHFLAFVEKHRSCEKCGEFTREFALNDLQLPDDEGDTKALLLSRADKYMRNNEDDMGAFDLSNSKRSPGELDLNSGGRISRLLKCTAKIFSISPIRKNEFASASTLAEEDRSKQPKMSANKSARVVGILEDEPQPSFRVENESYDVQQLQSGSTIREADDGYAPSVDDHSYMDSKVQEDPGDSLQSELKSDQRKRGRSSKHELNRTRSVKEVVKDAKLFLGQSPEEPEMLSFDVNHTNEERMGVSNRSEKATGNTPRKRQRAQTSKITQSEQDAADSEGQSGSVTVGGRRNRRQTVAPVLQTPGEKRYNLRRHKTAGVVTASQVSGLMKAGEGEADRGDAEEVVANPVPASAVSWKVAGKNRKSVHLVQVSTIKSLEISQDRVVRFGETTDTVGNNADAANPAENIVLSEEVNGTPEHGEDAENRSRSISQEGEDELEHPGEVSIGKKIWTFFTT</sequence>
<organism evidence="7 8">
    <name type="scientific">Cephalotus follicularis</name>
    <name type="common">Albany pitcher plant</name>
    <dbReference type="NCBI Taxonomy" id="3775"/>
    <lineage>
        <taxon>Eukaryota</taxon>
        <taxon>Viridiplantae</taxon>
        <taxon>Streptophyta</taxon>
        <taxon>Embryophyta</taxon>
        <taxon>Tracheophyta</taxon>
        <taxon>Spermatophyta</taxon>
        <taxon>Magnoliopsida</taxon>
        <taxon>eudicotyledons</taxon>
        <taxon>Gunneridae</taxon>
        <taxon>Pentapetalae</taxon>
        <taxon>rosids</taxon>
        <taxon>fabids</taxon>
        <taxon>Oxalidales</taxon>
        <taxon>Cephalotaceae</taxon>
        <taxon>Cephalotus</taxon>
    </lineage>
</organism>
<comment type="similarity">
    <text evidence="4">Belongs to the CRWN family.</text>
</comment>
<dbReference type="PANTHER" id="PTHR31908">
    <property type="entry name" value="PROTEIN CROWDED NUCLEI 4"/>
    <property type="match status" value="1"/>
</dbReference>
<comment type="subcellular location">
    <subcellularLocation>
        <location evidence="3">Nucleus lamina</location>
    </subcellularLocation>
</comment>
<evidence type="ECO:0000256" key="4">
    <source>
        <dbReference type="ARBA" id="ARBA00024208"/>
    </source>
</evidence>
<dbReference type="GO" id="GO:0006997">
    <property type="term" value="P:nucleus organization"/>
    <property type="evidence" value="ECO:0007669"/>
    <property type="project" value="InterPro"/>
</dbReference>
<dbReference type="PANTHER" id="PTHR31908:SF9">
    <property type="entry name" value="PROTEIN CROWDED NUCLEI 3"/>
    <property type="match status" value="1"/>
</dbReference>
<comment type="caution">
    <text evidence="7">The sequence shown here is derived from an EMBL/GenBank/DDBJ whole genome shotgun (WGS) entry which is preliminary data.</text>
</comment>